<dbReference type="InterPro" id="IPR006703">
    <property type="entry name" value="G_AIG1"/>
</dbReference>
<reference evidence="4" key="1">
    <citation type="submission" date="2023-10" db="EMBL/GenBank/DDBJ databases">
        <authorList>
            <person name="Chen Y."/>
            <person name="Shah S."/>
            <person name="Dougan E. K."/>
            <person name="Thang M."/>
            <person name="Chan C."/>
        </authorList>
    </citation>
    <scope>NUCLEOTIDE SEQUENCE [LARGE SCALE GENOMIC DNA]</scope>
</reference>
<name>A0ABN9WRY1_9DINO</name>
<dbReference type="Gene3D" id="3.40.50.300">
    <property type="entry name" value="P-loop containing nucleotide triphosphate hydrolases"/>
    <property type="match status" value="1"/>
</dbReference>
<organism evidence="4 5">
    <name type="scientific">Prorocentrum cordatum</name>
    <dbReference type="NCBI Taxonomy" id="2364126"/>
    <lineage>
        <taxon>Eukaryota</taxon>
        <taxon>Sar</taxon>
        <taxon>Alveolata</taxon>
        <taxon>Dinophyceae</taxon>
        <taxon>Prorocentrales</taxon>
        <taxon>Prorocentraceae</taxon>
        <taxon>Prorocentrum</taxon>
    </lineage>
</organism>
<accession>A0ABN9WRY1</accession>
<evidence type="ECO:0000313" key="4">
    <source>
        <dbReference type="EMBL" id="CAK0888315.1"/>
    </source>
</evidence>
<comment type="caution">
    <text evidence="4">The sequence shown here is derived from an EMBL/GenBank/DDBJ whole genome shotgun (WGS) entry which is preliminary data.</text>
</comment>
<feature type="domain" description="AIG1-type G" evidence="3">
    <location>
        <begin position="45"/>
        <end position="219"/>
    </location>
</feature>
<evidence type="ECO:0000256" key="2">
    <source>
        <dbReference type="SAM" id="MobiDB-lite"/>
    </source>
</evidence>
<dbReference type="EMBL" id="CAUYUJ010019059">
    <property type="protein sequence ID" value="CAK0888315.1"/>
    <property type="molecule type" value="Genomic_DNA"/>
</dbReference>
<dbReference type="InterPro" id="IPR027417">
    <property type="entry name" value="P-loop_NTPase"/>
</dbReference>
<feature type="compositionally biased region" description="Low complexity" evidence="2">
    <location>
        <begin position="391"/>
        <end position="401"/>
    </location>
</feature>
<feature type="compositionally biased region" description="Gly residues" evidence="2">
    <location>
        <begin position="1"/>
        <end position="10"/>
    </location>
</feature>
<feature type="compositionally biased region" description="Gly residues" evidence="2">
    <location>
        <begin position="26"/>
        <end position="36"/>
    </location>
</feature>
<feature type="compositionally biased region" description="Low complexity" evidence="2">
    <location>
        <begin position="366"/>
        <end position="381"/>
    </location>
</feature>
<feature type="compositionally biased region" description="Low complexity" evidence="2">
    <location>
        <begin position="16"/>
        <end position="25"/>
    </location>
</feature>
<keyword evidence="1" id="KW-0547">Nucleotide-binding</keyword>
<dbReference type="SUPFAM" id="SSF52540">
    <property type="entry name" value="P-loop containing nucleoside triphosphate hydrolases"/>
    <property type="match status" value="1"/>
</dbReference>
<dbReference type="Proteomes" id="UP001189429">
    <property type="component" value="Unassembled WGS sequence"/>
</dbReference>
<evidence type="ECO:0000256" key="1">
    <source>
        <dbReference type="ARBA" id="ARBA00022741"/>
    </source>
</evidence>
<protein>
    <recommendedName>
        <fullName evidence="3">AIG1-type G domain-containing protein</fullName>
    </recommendedName>
</protein>
<dbReference type="Pfam" id="PF04548">
    <property type="entry name" value="AIG1"/>
    <property type="match status" value="1"/>
</dbReference>
<evidence type="ECO:0000259" key="3">
    <source>
        <dbReference type="Pfam" id="PF04548"/>
    </source>
</evidence>
<proteinExistence type="predicted"/>
<sequence>MRARGRGGTAGRERSGGAMAAAAGGAAPGSGQQGGGQERDEEVPTLCLLGATGVGKGSTLNSCFRSQAYSVGHAFSSDTVRPASATLPWRGDGPRVRGVDLCGFSDSEGRDTGFIESMVNYLRTDVGHVNCFLLLFNAQETRIGVHLKDMLQSLKSVFGVALMRNTLIGFTRWDYTKRASKVQKRRGVTKESLAANMNEALRTIVGHDHDCPCVFLDNTLSMCTGEEEMEDLFGDEHSAVTAEFERELEAIRLFATTRGAFRCGSIEGALAERDVGRDRMERERAARAEGEAAIERLRGRWHGLGAEGPEELDARLRAEVEEEHGALARFLASRTSTDLEHVRADVLARFSGRPRRRGARRGGTGRWRASTTAGCGWSSSRASRRMRPRGRATQAAAGRSASATSAGRTAIVCFVTSRSAKGARWPGSRLPSCRTTCAGRAWLLGGIFSPRSRTGRRSPKCASIWAARAR</sequence>
<feature type="region of interest" description="Disordered" evidence="2">
    <location>
        <begin position="354"/>
        <end position="401"/>
    </location>
</feature>
<feature type="region of interest" description="Disordered" evidence="2">
    <location>
        <begin position="1"/>
        <end position="41"/>
    </location>
</feature>
<gene>
    <name evidence="4" type="ORF">PCOR1329_LOCUS69127</name>
</gene>
<evidence type="ECO:0000313" key="5">
    <source>
        <dbReference type="Proteomes" id="UP001189429"/>
    </source>
</evidence>
<keyword evidence="5" id="KW-1185">Reference proteome</keyword>